<accession>W9QTA9</accession>
<evidence type="ECO:0000313" key="4">
    <source>
        <dbReference type="Proteomes" id="UP000030645"/>
    </source>
</evidence>
<dbReference type="InterPro" id="IPR016135">
    <property type="entry name" value="UBQ-conjugating_enzyme/RWD"/>
</dbReference>
<name>W9QTA9_9ROSA</name>
<keyword evidence="4" id="KW-1185">Reference proteome</keyword>
<keyword evidence="2" id="KW-0833">Ubl conjugation pathway</keyword>
<dbReference type="PANTHER" id="PTHR46116:SF18">
    <property type="entry name" value="UBIQUITIN-CONJUGATING ENZYME E2 38 ISOFORM X1"/>
    <property type="match status" value="1"/>
</dbReference>
<dbReference type="STRING" id="981085.W9QTA9"/>
<dbReference type="AlphaFoldDB" id="W9QTA9"/>
<protein>
    <submittedName>
        <fullName evidence="3">Uncharacterized protein</fullName>
    </submittedName>
</protein>
<evidence type="ECO:0000313" key="3">
    <source>
        <dbReference type="EMBL" id="EXB37990.1"/>
    </source>
</evidence>
<organism evidence="3 4">
    <name type="scientific">Morus notabilis</name>
    <dbReference type="NCBI Taxonomy" id="981085"/>
    <lineage>
        <taxon>Eukaryota</taxon>
        <taxon>Viridiplantae</taxon>
        <taxon>Streptophyta</taxon>
        <taxon>Embryophyta</taxon>
        <taxon>Tracheophyta</taxon>
        <taxon>Spermatophyta</taxon>
        <taxon>Magnoliopsida</taxon>
        <taxon>eudicotyledons</taxon>
        <taxon>Gunneridae</taxon>
        <taxon>Pentapetalae</taxon>
        <taxon>rosids</taxon>
        <taxon>fabids</taxon>
        <taxon>Rosales</taxon>
        <taxon>Moraceae</taxon>
        <taxon>Moreae</taxon>
        <taxon>Morus</taxon>
    </lineage>
</organism>
<keyword evidence="1" id="KW-0808">Transferase</keyword>
<dbReference type="Proteomes" id="UP000030645">
    <property type="component" value="Unassembled WGS sequence"/>
</dbReference>
<evidence type="ECO:0000256" key="1">
    <source>
        <dbReference type="ARBA" id="ARBA00022679"/>
    </source>
</evidence>
<reference evidence="4" key="1">
    <citation type="submission" date="2013-01" db="EMBL/GenBank/DDBJ databases">
        <title>Draft Genome Sequence of a Mulberry Tree, Morus notabilis C.K. Schneid.</title>
        <authorList>
            <person name="He N."/>
            <person name="Zhao S."/>
        </authorList>
    </citation>
    <scope>NUCLEOTIDE SEQUENCE</scope>
</reference>
<gene>
    <name evidence="3" type="ORF">L484_004780</name>
</gene>
<dbReference type="EMBL" id="KE343677">
    <property type="protein sequence ID" value="EXB37990.1"/>
    <property type="molecule type" value="Genomic_DNA"/>
</dbReference>
<dbReference type="PANTHER" id="PTHR46116">
    <property type="entry name" value="(E3-INDEPENDENT) E2 UBIQUITIN-CONJUGATING ENZYME"/>
    <property type="match status" value="1"/>
</dbReference>
<evidence type="ECO:0000256" key="2">
    <source>
        <dbReference type="ARBA" id="ARBA00022786"/>
    </source>
</evidence>
<proteinExistence type="predicted"/>
<dbReference type="GO" id="GO:0061631">
    <property type="term" value="F:ubiquitin conjugating enzyme activity"/>
    <property type="evidence" value="ECO:0007669"/>
    <property type="project" value="TreeGrafter"/>
</dbReference>
<dbReference type="Gene3D" id="3.10.110.10">
    <property type="entry name" value="Ubiquitin Conjugating Enzyme"/>
    <property type="match status" value="1"/>
</dbReference>
<sequence length="98" mass="10814">MTQPMDSSAQYLLKEAQHLEDFVAQYFRCRANDILVTCKAYMEGALVGSNIKDRVNNQVNQNSGSKEFKSAVAGMMNLLVTSFSRNGTPGCVVHRLPA</sequence>